<proteinExistence type="predicted"/>
<name>A0A1A9V111_GLOAU</name>
<organism evidence="2 3">
    <name type="scientific">Glossina austeni</name>
    <name type="common">Savannah tsetse fly</name>
    <dbReference type="NCBI Taxonomy" id="7395"/>
    <lineage>
        <taxon>Eukaryota</taxon>
        <taxon>Metazoa</taxon>
        <taxon>Ecdysozoa</taxon>
        <taxon>Arthropoda</taxon>
        <taxon>Hexapoda</taxon>
        <taxon>Insecta</taxon>
        <taxon>Pterygota</taxon>
        <taxon>Neoptera</taxon>
        <taxon>Endopterygota</taxon>
        <taxon>Diptera</taxon>
        <taxon>Brachycera</taxon>
        <taxon>Muscomorpha</taxon>
        <taxon>Hippoboscoidea</taxon>
        <taxon>Glossinidae</taxon>
        <taxon>Glossina</taxon>
    </lineage>
</organism>
<dbReference type="VEuPathDB" id="VectorBase:GAUT022316"/>
<evidence type="ECO:0000313" key="2">
    <source>
        <dbReference type="EnsemblMetazoa" id="GAUT022316-PA"/>
    </source>
</evidence>
<keyword evidence="3" id="KW-1185">Reference proteome</keyword>
<keyword evidence="1" id="KW-0812">Transmembrane</keyword>
<dbReference type="Proteomes" id="UP000078200">
    <property type="component" value="Unassembled WGS sequence"/>
</dbReference>
<keyword evidence="1" id="KW-1133">Transmembrane helix</keyword>
<feature type="transmembrane region" description="Helical" evidence="1">
    <location>
        <begin position="156"/>
        <end position="177"/>
    </location>
</feature>
<dbReference type="AlphaFoldDB" id="A0A1A9V111"/>
<dbReference type="EnsemblMetazoa" id="GAUT022316-RA">
    <property type="protein sequence ID" value="GAUT022316-PA"/>
    <property type="gene ID" value="GAUT022316"/>
</dbReference>
<sequence length="190" mass="21246">MKIKRSTLNNKGGNLKARTRIIRIRNRPLVYSLGGISTEFSVMQLLTLWLGLLVIPDKIIESAMTISENVQAKNFNTSPGSSKLDQHNAVRINRYTLALFVLPSINGTLINGVTVRTYILLPAYFLPLTQQLMKVKKTIPYYNCHSRSASLPAPQAALVVNNTKFWVVLVLFAPYLAKISDISSLKMRKG</sequence>
<protein>
    <submittedName>
        <fullName evidence="2">Uncharacterized protein</fullName>
    </submittedName>
</protein>
<reference evidence="2" key="1">
    <citation type="submission" date="2020-05" db="UniProtKB">
        <authorList>
            <consortium name="EnsemblMetazoa"/>
        </authorList>
    </citation>
    <scope>IDENTIFICATION</scope>
    <source>
        <strain evidence="2">TTRI</strain>
    </source>
</reference>
<accession>A0A1A9V111</accession>
<keyword evidence="1" id="KW-0472">Membrane</keyword>
<evidence type="ECO:0000313" key="3">
    <source>
        <dbReference type="Proteomes" id="UP000078200"/>
    </source>
</evidence>
<evidence type="ECO:0000256" key="1">
    <source>
        <dbReference type="SAM" id="Phobius"/>
    </source>
</evidence>